<sequence>MLRPRGCNSTGHKGWYEIKCGICAKKLYLGDDIIYICPKCGSKYGIYYCQADARRLHMKCPFCGSELALAAYTS</sequence>
<gene>
    <name evidence="1" type="ORF">ENV14_02455</name>
</gene>
<accession>A0A7C4FH07</accession>
<name>A0A7C4FH07_9CREN</name>
<reference evidence="1" key="1">
    <citation type="journal article" date="2020" name="mSystems">
        <title>Genome- and Community-Level Interaction Insights into Carbon Utilization and Element Cycling Functions of Hydrothermarchaeota in Hydrothermal Sediment.</title>
        <authorList>
            <person name="Zhou Z."/>
            <person name="Liu Y."/>
            <person name="Xu W."/>
            <person name="Pan J."/>
            <person name="Luo Z.H."/>
            <person name="Li M."/>
        </authorList>
    </citation>
    <scope>NUCLEOTIDE SEQUENCE [LARGE SCALE GENOMIC DNA]</scope>
    <source>
        <strain evidence="1">SpSt-732</strain>
    </source>
</reference>
<dbReference type="AlphaFoldDB" id="A0A7C4FH07"/>
<dbReference type="EMBL" id="DTFF01000021">
    <property type="protein sequence ID" value="HGI87248.1"/>
    <property type="molecule type" value="Genomic_DNA"/>
</dbReference>
<comment type="caution">
    <text evidence="1">The sequence shown here is derived from an EMBL/GenBank/DDBJ whole genome shotgun (WGS) entry which is preliminary data.</text>
</comment>
<evidence type="ECO:0000313" key="1">
    <source>
        <dbReference type="EMBL" id="HGI87248.1"/>
    </source>
</evidence>
<organism evidence="1">
    <name type="scientific">Ignisphaera aggregans</name>
    <dbReference type="NCBI Taxonomy" id="334771"/>
    <lineage>
        <taxon>Archaea</taxon>
        <taxon>Thermoproteota</taxon>
        <taxon>Thermoprotei</taxon>
        <taxon>Desulfurococcales</taxon>
        <taxon>Desulfurococcaceae</taxon>
        <taxon>Ignisphaera</taxon>
    </lineage>
</organism>
<proteinExistence type="predicted"/>
<protein>
    <submittedName>
        <fullName evidence="1">Uncharacterized protein</fullName>
    </submittedName>
</protein>